<name>A0A2W5QPI7_VARPD</name>
<evidence type="ECO:0000313" key="6">
    <source>
        <dbReference type="Proteomes" id="UP000249135"/>
    </source>
</evidence>
<dbReference type="Gene3D" id="3.60.110.10">
    <property type="entry name" value="Carbon-nitrogen hydrolase"/>
    <property type="match status" value="1"/>
</dbReference>
<evidence type="ECO:0000256" key="3">
    <source>
        <dbReference type="SAM" id="MobiDB-lite"/>
    </source>
</evidence>
<dbReference type="GO" id="GO:0018822">
    <property type="term" value="F:nitrile hydratase activity"/>
    <property type="evidence" value="ECO:0007669"/>
    <property type="project" value="TreeGrafter"/>
</dbReference>
<reference evidence="5 6" key="1">
    <citation type="submission" date="2017-08" db="EMBL/GenBank/DDBJ databases">
        <title>Infants hospitalized years apart are colonized by the same room-sourced microbial strains.</title>
        <authorList>
            <person name="Brooks B."/>
            <person name="Olm M.R."/>
            <person name="Firek B.A."/>
            <person name="Baker R."/>
            <person name="Thomas B.C."/>
            <person name="Morowitz M.J."/>
            <person name="Banfield J.F."/>
        </authorList>
    </citation>
    <scope>NUCLEOTIDE SEQUENCE [LARGE SCALE GENOMIC DNA]</scope>
    <source>
        <strain evidence="5">S2_005_003_R2_41</strain>
    </source>
</reference>
<comment type="similarity">
    <text evidence="1">Belongs to the carbon-nitrogen hydrolase superfamily. Nitrilase family.</text>
</comment>
<keyword evidence="5" id="KW-0378">Hydrolase</keyword>
<dbReference type="Proteomes" id="UP000249135">
    <property type="component" value="Unassembled WGS sequence"/>
</dbReference>
<dbReference type="PROSITE" id="PS00920">
    <property type="entry name" value="NITRIL_CHT_1"/>
    <property type="match status" value="1"/>
</dbReference>
<dbReference type="PANTHER" id="PTHR46044:SF1">
    <property type="entry name" value="CN HYDROLASE DOMAIN-CONTAINING PROTEIN"/>
    <property type="match status" value="1"/>
</dbReference>
<proteinExistence type="inferred from homology"/>
<comment type="caution">
    <text evidence="5">The sequence shown here is derived from an EMBL/GenBank/DDBJ whole genome shotgun (WGS) entry which is preliminary data.</text>
</comment>
<dbReference type="PROSITE" id="PS50263">
    <property type="entry name" value="CN_HYDROLASE"/>
    <property type="match status" value="1"/>
</dbReference>
<gene>
    <name evidence="5" type="ORF">DI563_01005</name>
</gene>
<feature type="region of interest" description="Disordered" evidence="3">
    <location>
        <begin position="317"/>
        <end position="337"/>
    </location>
</feature>
<dbReference type="InterPro" id="IPR044149">
    <property type="entry name" value="Nitrilases_CHs"/>
</dbReference>
<dbReference type="GO" id="GO:0000257">
    <property type="term" value="F:nitrilase activity"/>
    <property type="evidence" value="ECO:0007669"/>
    <property type="project" value="TreeGrafter"/>
</dbReference>
<sequence length="337" mass="36343">MSETAFKVAVVQAAPVFLNASASTEKAIRLIAKAGSNGAKLLAFPEVFIPGYPWWLWLGTPAWGMQFVARYHANSLRADGPELAAIAAAAAEADINVVIGFSEIEGGTLYISQALISDKGEMLFKRRKLKPTHVERTLFGEGDGSDFQVAQTSVGRLGALCCAEHIQPLSKYAMYSMHEQVHAASWPSFTLYRGTAYALGHEVNLSASQVYALEGGCFVLHATAVTGQDMFDELCDTPDKAMLLNADGGKPGGGYSMIFGPDGRPLVQHMPQEVEGILYADIDLSSIAIAKAAYDPSGHYARGDVVRLMVNRHPRRTSVSFGERPTEGVQWTEAKAD</sequence>
<evidence type="ECO:0000259" key="4">
    <source>
        <dbReference type="PROSITE" id="PS50263"/>
    </source>
</evidence>
<dbReference type="InterPro" id="IPR000132">
    <property type="entry name" value="Nitrilase/CN_hydratase_CS"/>
</dbReference>
<feature type="domain" description="CN hydrolase" evidence="4">
    <location>
        <begin position="6"/>
        <end position="284"/>
    </location>
</feature>
<accession>A0A2W5QPI7</accession>
<evidence type="ECO:0000256" key="2">
    <source>
        <dbReference type="PROSITE-ProRule" id="PRU10139"/>
    </source>
</evidence>
<dbReference type="PANTHER" id="PTHR46044">
    <property type="entry name" value="NITRILASE"/>
    <property type="match status" value="1"/>
</dbReference>
<dbReference type="CDD" id="cd07564">
    <property type="entry name" value="nitrilases_CHs"/>
    <property type="match status" value="1"/>
</dbReference>
<dbReference type="GO" id="GO:0051410">
    <property type="term" value="P:detoxification of nitrogen compound"/>
    <property type="evidence" value="ECO:0007669"/>
    <property type="project" value="TreeGrafter"/>
</dbReference>
<dbReference type="Pfam" id="PF00795">
    <property type="entry name" value="CN_hydrolase"/>
    <property type="match status" value="1"/>
</dbReference>
<dbReference type="InterPro" id="IPR003010">
    <property type="entry name" value="C-N_Hydrolase"/>
</dbReference>
<dbReference type="PROSITE" id="PS00921">
    <property type="entry name" value="NITRIL_CHT_2"/>
    <property type="match status" value="1"/>
</dbReference>
<dbReference type="InterPro" id="IPR036526">
    <property type="entry name" value="C-N_Hydrolase_sf"/>
</dbReference>
<evidence type="ECO:0000313" key="5">
    <source>
        <dbReference type="EMBL" id="PZQ78269.1"/>
    </source>
</evidence>
<feature type="active site" description="Proton acceptor" evidence="2">
    <location>
        <position position="46"/>
    </location>
</feature>
<dbReference type="EMBL" id="QFPP01000003">
    <property type="protein sequence ID" value="PZQ78269.1"/>
    <property type="molecule type" value="Genomic_DNA"/>
</dbReference>
<evidence type="ECO:0000256" key="1">
    <source>
        <dbReference type="ARBA" id="ARBA00008129"/>
    </source>
</evidence>
<dbReference type="SUPFAM" id="SSF56317">
    <property type="entry name" value="Carbon-nitrogen hydrolase"/>
    <property type="match status" value="1"/>
</dbReference>
<protein>
    <submittedName>
        <fullName evidence="5">Amidohydrolase</fullName>
    </submittedName>
</protein>
<organism evidence="5 6">
    <name type="scientific">Variovorax paradoxus</name>
    <dbReference type="NCBI Taxonomy" id="34073"/>
    <lineage>
        <taxon>Bacteria</taxon>
        <taxon>Pseudomonadati</taxon>
        <taxon>Pseudomonadota</taxon>
        <taxon>Betaproteobacteria</taxon>
        <taxon>Burkholderiales</taxon>
        <taxon>Comamonadaceae</taxon>
        <taxon>Variovorax</taxon>
    </lineage>
</organism>
<dbReference type="AlphaFoldDB" id="A0A2W5QPI7"/>